<dbReference type="InterPro" id="IPR013123">
    <property type="entry name" value="SpoU_subst-bd"/>
</dbReference>
<organism evidence="5 6">
    <name type="scientific">Anaerobacillus arseniciselenatis</name>
    <dbReference type="NCBI Taxonomy" id="85682"/>
    <lineage>
        <taxon>Bacteria</taxon>
        <taxon>Bacillati</taxon>
        <taxon>Bacillota</taxon>
        <taxon>Bacilli</taxon>
        <taxon>Bacillales</taxon>
        <taxon>Bacillaceae</taxon>
        <taxon>Anaerobacillus</taxon>
    </lineage>
</organism>
<dbReference type="RefSeq" id="WP_071313778.1">
    <property type="nucleotide sequence ID" value="NZ_MLQQ01000035.1"/>
</dbReference>
<dbReference type="InterPro" id="IPR001537">
    <property type="entry name" value="SpoU_MeTrfase"/>
</dbReference>
<dbReference type="GO" id="GO:0032259">
    <property type="term" value="P:methylation"/>
    <property type="evidence" value="ECO:0007669"/>
    <property type="project" value="UniProtKB-KW"/>
</dbReference>
<name>A0A1S2LEP3_9BACI</name>
<evidence type="ECO:0000256" key="3">
    <source>
        <dbReference type="ARBA" id="ARBA00022679"/>
    </source>
</evidence>
<dbReference type="PANTHER" id="PTHR43191:SF2">
    <property type="entry name" value="RRNA METHYLTRANSFERASE 3, MITOCHONDRIAL"/>
    <property type="match status" value="1"/>
</dbReference>
<dbReference type="Pfam" id="PF22435">
    <property type="entry name" value="MRM3-like_sub_bind"/>
    <property type="match status" value="1"/>
</dbReference>
<dbReference type="InterPro" id="IPR029026">
    <property type="entry name" value="tRNA_m1G_MTases_N"/>
</dbReference>
<keyword evidence="3 5" id="KW-0808">Transferase</keyword>
<dbReference type="Proteomes" id="UP000180098">
    <property type="component" value="Unassembled WGS sequence"/>
</dbReference>
<dbReference type="Gene3D" id="3.40.1280.10">
    <property type="match status" value="1"/>
</dbReference>
<evidence type="ECO:0000259" key="4">
    <source>
        <dbReference type="SMART" id="SM00967"/>
    </source>
</evidence>
<dbReference type="SMART" id="SM00967">
    <property type="entry name" value="SpoU_sub_bind"/>
    <property type="match status" value="1"/>
</dbReference>
<proteinExistence type="inferred from homology"/>
<dbReference type="SUPFAM" id="SSF55315">
    <property type="entry name" value="L30e-like"/>
    <property type="match status" value="1"/>
</dbReference>
<feature type="domain" description="RNA 2-O ribose methyltransferase substrate binding" evidence="4">
    <location>
        <begin position="31"/>
        <end position="100"/>
    </location>
</feature>
<evidence type="ECO:0000256" key="2">
    <source>
        <dbReference type="ARBA" id="ARBA00022603"/>
    </source>
</evidence>
<gene>
    <name evidence="5" type="ORF">BKP35_12970</name>
</gene>
<dbReference type="PANTHER" id="PTHR43191">
    <property type="entry name" value="RRNA METHYLTRANSFERASE 3"/>
    <property type="match status" value="1"/>
</dbReference>
<comment type="caution">
    <text evidence="5">The sequence shown here is derived from an EMBL/GenBank/DDBJ whole genome shotgun (WGS) entry which is preliminary data.</text>
</comment>
<evidence type="ECO:0000313" key="5">
    <source>
        <dbReference type="EMBL" id="OIJ10989.1"/>
    </source>
</evidence>
<evidence type="ECO:0000313" key="6">
    <source>
        <dbReference type="Proteomes" id="UP000180098"/>
    </source>
</evidence>
<keyword evidence="2 5" id="KW-0489">Methyltransferase</keyword>
<evidence type="ECO:0000256" key="1">
    <source>
        <dbReference type="ARBA" id="ARBA00007228"/>
    </source>
</evidence>
<sequence length="253" mass="27882">MERIESVKNAKIKSVKKLHTRKGREKLGSFFIEGEHLVEEAIKSNVIINEIFVEENFQIPQSWNVTDIPIYIVPDKIMKEISETETPQGVVAVCELLGRKPLTVQDDGKYLLIDQVQDPGNLGTIIRTADSAGLSGVILGAGTVDVYNSKVIRSTQGSLFHLPVVKADLVEWVEKLQNKNIPIYGTALNENAKVYNSVPPQQSFALIVGNEGSGLSGQLLKLTTDNLYIPIYGKAESLNVSIATGILLYHLRK</sequence>
<comment type="similarity">
    <text evidence="1">Belongs to the class IV-like SAM-binding methyltransferase superfamily. RNA methyltransferase TrmH family.</text>
</comment>
<dbReference type="InterPro" id="IPR029028">
    <property type="entry name" value="Alpha/beta_knot_MTases"/>
</dbReference>
<dbReference type="InterPro" id="IPR029064">
    <property type="entry name" value="Ribosomal_eL30-like_sf"/>
</dbReference>
<dbReference type="Pfam" id="PF00588">
    <property type="entry name" value="SpoU_methylase"/>
    <property type="match status" value="1"/>
</dbReference>
<dbReference type="InterPro" id="IPR051259">
    <property type="entry name" value="rRNA_Methyltransferase"/>
</dbReference>
<dbReference type="Gene3D" id="3.30.1330.30">
    <property type="match status" value="1"/>
</dbReference>
<keyword evidence="6" id="KW-1185">Reference proteome</keyword>
<dbReference type="AlphaFoldDB" id="A0A1S2LEP3"/>
<dbReference type="EMBL" id="MLQQ01000035">
    <property type="protein sequence ID" value="OIJ10989.1"/>
    <property type="molecule type" value="Genomic_DNA"/>
</dbReference>
<dbReference type="CDD" id="cd18095">
    <property type="entry name" value="SpoU-like_rRNA-MTase"/>
    <property type="match status" value="1"/>
</dbReference>
<accession>A0A1S2LEP3</accession>
<dbReference type="InterPro" id="IPR053888">
    <property type="entry name" value="MRM3-like_sub_bind"/>
</dbReference>
<dbReference type="GO" id="GO:0005737">
    <property type="term" value="C:cytoplasm"/>
    <property type="evidence" value="ECO:0007669"/>
    <property type="project" value="UniProtKB-ARBA"/>
</dbReference>
<protein>
    <submittedName>
        <fullName evidence="5">RNA methyltransferase</fullName>
    </submittedName>
</protein>
<dbReference type="GO" id="GO:0008173">
    <property type="term" value="F:RNA methyltransferase activity"/>
    <property type="evidence" value="ECO:0007669"/>
    <property type="project" value="InterPro"/>
</dbReference>
<dbReference type="SUPFAM" id="SSF75217">
    <property type="entry name" value="alpha/beta knot"/>
    <property type="match status" value="1"/>
</dbReference>
<reference evidence="5 6" key="1">
    <citation type="submission" date="2016-10" db="EMBL/GenBank/DDBJ databases">
        <title>Draft genome sequences of four alkaliphilic bacteria belonging to the Anaerobacillus genus.</title>
        <authorList>
            <person name="Bassil N.M."/>
            <person name="Lloyd J.R."/>
        </authorList>
    </citation>
    <scope>NUCLEOTIDE SEQUENCE [LARGE SCALE GENOMIC DNA]</scope>
    <source>
        <strain evidence="5 6">DSM 15340</strain>
    </source>
</reference>
<dbReference type="GO" id="GO:0003723">
    <property type="term" value="F:RNA binding"/>
    <property type="evidence" value="ECO:0007669"/>
    <property type="project" value="InterPro"/>
</dbReference>
<dbReference type="OrthoDB" id="9794400at2"/>
<dbReference type="GO" id="GO:0006396">
    <property type="term" value="P:RNA processing"/>
    <property type="evidence" value="ECO:0007669"/>
    <property type="project" value="InterPro"/>
</dbReference>